<dbReference type="InterPro" id="IPR029044">
    <property type="entry name" value="Nucleotide-diphossugar_trans"/>
</dbReference>
<dbReference type="EMBL" id="QJRY01000006">
    <property type="protein sequence ID" value="PYB71693.1"/>
    <property type="molecule type" value="Genomic_DNA"/>
</dbReference>
<dbReference type="SUPFAM" id="SSF53448">
    <property type="entry name" value="Nucleotide-diphospho-sugar transferases"/>
    <property type="match status" value="1"/>
</dbReference>
<evidence type="ECO:0000259" key="1">
    <source>
        <dbReference type="Pfam" id="PF00535"/>
    </source>
</evidence>
<accession>A0ABX5NN42</accession>
<name>A0ABX5NN42_9HYPH</name>
<gene>
    <name evidence="2" type="ORF">DMY87_15885</name>
</gene>
<keyword evidence="3" id="KW-1185">Reference proteome</keyword>
<dbReference type="CDD" id="cd00761">
    <property type="entry name" value="Glyco_tranf_GTA_type"/>
    <property type="match status" value="1"/>
</dbReference>
<sequence length="364" mass="41644">MGTDDRPEAPRLCCARIVHGPNIPRYREPLLTDFLNRKQALEVTIVVCCYNAERTITRTLESLRQQTYPVQEILVIDDASSDRSYELVRDYAATFRSVRVLRNSRNRGPAFCRQLGLEEAQSECILFFDADDIAKPRLLERQARILESDPSLLGVGCYAHYFESEADVPKSLGLLKVGPTNRAAALKQFQQNKLVFMTVVTLIWRRDALAVGGYRQDLLPNSKGLRYEDYAEDLDLWCRMADLGASGRHFIAIPEPLFFYRKPTGSLSTRNVAVMQLKMRWIKDCMIRRRKGLGERRLAEFLASRTLFQRLADRRSDLAAAFYKRAGFAYASRRYLRMGVFLGLVAVTSPKLILQKLKTQSVQS</sequence>
<organism evidence="2 3">
    <name type="scientific">Rhizobium wuzhouense</name>
    <dbReference type="NCBI Taxonomy" id="1986026"/>
    <lineage>
        <taxon>Bacteria</taxon>
        <taxon>Pseudomonadati</taxon>
        <taxon>Pseudomonadota</taxon>
        <taxon>Alphaproteobacteria</taxon>
        <taxon>Hyphomicrobiales</taxon>
        <taxon>Rhizobiaceae</taxon>
        <taxon>Rhizobium/Agrobacterium group</taxon>
        <taxon>Rhizobium</taxon>
    </lineage>
</organism>
<proteinExistence type="predicted"/>
<feature type="domain" description="Glycosyltransferase 2-like" evidence="1">
    <location>
        <begin position="44"/>
        <end position="199"/>
    </location>
</feature>
<dbReference type="PANTHER" id="PTHR43685:SF2">
    <property type="entry name" value="GLYCOSYLTRANSFERASE 2-LIKE DOMAIN-CONTAINING PROTEIN"/>
    <property type="match status" value="1"/>
</dbReference>
<dbReference type="InterPro" id="IPR050834">
    <property type="entry name" value="Glycosyltransf_2"/>
</dbReference>
<dbReference type="Proteomes" id="UP000247536">
    <property type="component" value="Unassembled WGS sequence"/>
</dbReference>
<dbReference type="Gene3D" id="3.90.550.10">
    <property type="entry name" value="Spore Coat Polysaccharide Biosynthesis Protein SpsA, Chain A"/>
    <property type="match status" value="1"/>
</dbReference>
<evidence type="ECO:0000313" key="2">
    <source>
        <dbReference type="EMBL" id="PYB71693.1"/>
    </source>
</evidence>
<dbReference type="InterPro" id="IPR001173">
    <property type="entry name" value="Glyco_trans_2-like"/>
</dbReference>
<dbReference type="Pfam" id="PF00535">
    <property type="entry name" value="Glycos_transf_2"/>
    <property type="match status" value="1"/>
</dbReference>
<dbReference type="PANTHER" id="PTHR43685">
    <property type="entry name" value="GLYCOSYLTRANSFERASE"/>
    <property type="match status" value="1"/>
</dbReference>
<reference evidence="2 3" key="1">
    <citation type="submission" date="2018-06" db="EMBL/GenBank/DDBJ databases">
        <title>Rhizobium wuzhouense sp. nov., isolated from roots of Oryza officinalis.</title>
        <authorList>
            <person name="Yuan T."/>
        </authorList>
    </citation>
    <scope>NUCLEOTIDE SEQUENCE [LARGE SCALE GENOMIC DNA]</scope>
    <source>
        <strain evidence="2 3">W44</strain>
    </source>
</reference>
<comment type="caution">
    <text evidence="2">The sequence shown here is derived from an EMBL/GenBank/DDBJ whole genome shotgun (WGS) entry which is preliminary data.</text>
</comment>
<evidence type="ECO:0000313" key="3">
    <source>
        <dbReference type="Proteomes" id="UP000247536"/>
    </source>
</evidence>
<protein>
    <recommendedName>
        <fullName evidence="1">Glycosyltransferase 2-like domain-containing protein</fullName>
    </recommendedName>
</protein>